<evidence type="ECO:0000256" key="3">
    <source>
        <dbReference type="SAM" id="MobiDB-lite"/>
    </source>
</evidence>
<accession>A0A2P4XEX1</accession>
<dbReference type="InterPro" id="IPR045540">
    <property type="entry name" value="YegS/DAGK_C"/>
</dbReference>
<feature type="domain" description="DAGKc" evidence="4">
    <location>
        <begin position="1156"/>
        <end position="1298"/>
    </location>
</feature>
<feature type="region of interest" description="Disordered" evidence="3">
    <location>
        <begin position="1"/>
        <end position="185"/>
    </location>
</feature>
<evidence type="ECO:0000313" key="6">
    <source>
        <dbReference type="Proteomes" id="UP000237271"/>
    </source>
</evidence>
<gene>
    <name evidence="5" type="ORF">PHPALM_20420</name>
</gene>
<evidence type="ECO:0000256" key="1">
    <source>
        <dbReference type="ARBA" id="ARBA00005627"/>
    </source>
</evidence>
<dbReference type="InterPro" id="IPR016064">
    <property type="entry name" value="NAD/diacylglycerol_kinase_sf"/>
</dbReference>
<feature type="compositionally biased region" description="Basic residues" evidence="3">
    <location>
        <begin position="65"/>
        <end position="75"/>
    </location>
</feature>
<proteinExistence type="inferred from homology"/>
<comment type="caution">
    <text evidence="5">The sequence shown here is derived from an EMBL/GenBank/DDBJ whole genome shotgun (WGS) entry which is preliminary data.</text>
</comment>
<dbReference type="OrthoDB" id="10252174at2759"/>
<feature type="compositionally biased region" description="Basic and acidic residues" evidence="3">
    <location>
        <begin position="97"/>
        <end position="108"/>
    </location>
</feature>
<reference evidence="5 6" key="1">
    <citation type="journal article" date="2017" name="Genome Biol. Evol.">
        <title>Phytophthora megakarya and P. palmivora, closely related causal agents of cacao black pod rot, underwent increases in genome sizes and gene numbers by different mechanisms.</title>
        <authorList>
            <person name="Ali S.S."/>
            <person name="Shao J."/>
            <person name="Lary D.J."/>
            <person name="Kronmiller B."/>
            <person name="Shen D."/>
            <person name="Strem M.D."/>
            <person name="Amoako-Attah I."/>
            <person name="Akrofi A.Y."/>
            <person name="Begoude B.A."/>
            <person name="Ten Hoopen G.M."/>
            <person name="Coulibaly K."/>
            <person name="Kebe B.I."/>
            <person name="Melnick R.L."/>
            <person name="Guiltinan M.J."/>
            <person name="Tyler B.M."/>
            <person name="Meinhardt L.W."/>
            <person name="Bailey B.A."/>
        </authorList>
    </citation>
    <scope>NUCLEOTIDE SEQUENCE [LARGE SCALE GENOMIC DNA]</scope>
    <source>
        <strain evidence="6">sbr112.9</strain>
    </source>
</reference>
<dbReference type="Gene3D" id="2.60.200.40">
    <property type="match status" value="1"/>
</dbReference>
<dbReference type="GO" id="GO:0016301">
    <property type="term" value="F:kinase activity"/>
    <property type="evidence" value="ECO:0007669"/>
    <property type="project" value="UniProtKB-KW"/>
</dbReference>
<dbReference type="InterPro" id="IPR001206">
    <property type="entry name" value="Diacylglycerol_kinase_cat_dom"/>
</dbReference>
<evidence type="ECO:0000313" key="5">
    <source>
        <dbReference type="EMBL" id="POM64101.1"/>
    </source>
</evidence>
<dbReference type="PANTHER" id="PTHR10331">
    <property type="entry name" value="T COMPLEX PROTEIN 10"/>
    <property type="match status" value="1"/>
</dbReference>
<comment type="similarity">
    <text evidence="1">Belongs to the TCP10 family.</text>
</comment>
<feature type="coiled-coil region" evidence="2">
    <location>
        <begin position="572"/>
        <end position="606"/>
    </location>
</feature>
<feature type="compositionally biased region" description="Polar residues" evidence="3">
    <location>
        <begin position="364"/>
        <end position="376"/>
    </location>
</feature>
<feature type="compositionally biased region" description="Basic and acidic residues" evidence="3">
    <location>
        <begin position="38"/>
        <end position="51"/>
    </location>
</feature>
<feature type="compositionally biased region" description="Polar residues" evidence="3">
    <location>
        <begin position="139"/>
        <end position="155"/>
    </location>
</feature>
<dbReference type="Gene3D" id="2.60.450.20">
    <property type="match status" value="1"/>
</dbReference>
<name>A0A2P4XEX1_9STRA</name>
<dbReference type="InterPro" id="IPR047002">
    <property type="entry name" value="Tcp10_C_sf"/>
</dbReference>
<dbReference type="InterPro" id="IPR017438">
    <property type="entry name" value="ATP-NAD_kinase_N"/>
</dbReference>
<feature type="compositionally biased region" description="Polar residues" evidence="3">
    <location>
        <begin position="386"/>
        <end position="402"/>
    </location>
</feature>
<dbReference type="PANTHER" id="PTHR10331:SF6">
    <property type="entry name" value="SPINDLE ASSEMBLY ABNORMAL 4"/>
    <property type="match status" value="1"/>
</dbReference>
<feature type="compositionally biased region" description="Basic and acidic residues" evidence="3">
    <location>
        <begin position="1"/>
        <end position="21"/>
    </location>
</feature>
<protein>
    <submittedName>
        <fullName evidence="5">Sphingosine kinase</fullName>
    </submittedName>
</protein>
<dbReference type="Pfam" id="PF07202">
    <property type="entry name" value="Tcp10_C"/>
    <property type="match status" value="2"/>
</dbReference>
<keyword evidence="6" id="KW-1185">Reference proteome</keyword>
<evidence type="ECO:0000256" key="2">
    <source>
        <dbReference type="SAM" id="Coils"/>
    </source>
</evidence>
<evidence type="ECO:0000259" key="4">
    <source>
        <dbReference type="PROSITE" id="PS50146"/>
    </source>
</evidence>
<dbReference type="PROSITE" id="PS50146">
    <property type="entry name" value="DAGK"/>
    <property type="match status" value="1"/>
</dbReference>
<feature type="region of interest" description="Disordered" evidence="3">
    <location>
        <begin position="357"/>
        <end position="452"/>
    </location>
</feature>
<sequence>MAPGRQEPRAWRKENDADNRRMSVTSSEDVPVPGSKVPFDELLARELRKSSGNEAKSTTNTNGKPSKKPFLKRGARGWWMRQPDAKQKVVKHTLVSKGDENEAADKRPPRVRRKQQQTRRRTSSTSSSKTLSPVATPPEQVQTAPNRSQILSPQVSPIRRVELNNQIDSNEDDDQRRQQNDEFGAWKNASFRSTVSTDIMGMKNVRQSYEAKQEREAKEIAEFEAIERDLAAEKEAYLMEKQQQHQYEASSRDQIYDNQDDTNHWGLPYSSFVSELHEQEQSRWQIPKSGSIFDDSLDEGADSALVFDNQSTLSKDEWMTERDGITNQLRDHFGYGNHYGDPPSDLSAISFDDSVPWDDGLSFQPRQSTTHEQPSSVKDGDDLSGLRNNQGGKQSPPVTRTSIGKARGDGKRAGQAKSKPAAFSRAPTKLKPKTNTGKLTKPRSRPAQSAASGMVLPAVIEEKLYELEEEVKFYKAETLLLQKRKDYYDQEVKKLAIERDEFVRYQQEQRAIIEKEWEQERAKMKKEEKLQERQWKLRMNATISHQDRKDRGEVEMLKAQIVKMQLDEKARASKWKAENDNLRQRVGDLEEKNQELCDEIKFLERDRLEQWEKYERVLKEKQVASGSASKFGATASAVLSEKNDLRTMDDVIAIKGTADELLERWKFPTDNESPSTDEKEDLAHSEYHRRVLPNPVDDYNSKRYSLDHDDSGIFAEEINSAQTNADAFNSDENRVQPKSSYATYEWALPDAGSDVSHSFDYASKTTGDDERDSAISESTSALLGHKSVTHEVEHPGGKKEILYTDGSRKIVFPDGNEKEIDANGHVVIKFTNGDHKEIFPDKEITVYYYNEAQTKLTTYPDNRKVYEFPNQQIEMSLPDGTTEIQFADGIKKTIRPNGDEFSEFPDGTTMLEQPDGLREVTLLNQKKIRYFPDGQMACVTPSGQETRVRSDSELKLLMENSRSVSNQEVIRNSGQMEAYLRKHWPEGSVSVSCRVYASQRRADEHKRLQLSKKGIELRSVGPTASETDVIPWSWILGASESTSGIRRRFIPVYEGSEYGEEKEFVVFGCAPKPEDAGSGGLLGGLASLATAVLPTALTASKPGVERTLLQWVFKCDDENGDVVAMKTVKAIKFLADPRVEQNVKTAEKLLDPYGSMPPRRFMVVINPAGGKGNAQQTFEKEVAPVFEQANVEVETIITRQAGHATEILADVPLKKYDCIVAVGGDGLLSEMLQGLMKRKDWQQAILQPLGIIPGGSGNGLSASLLSRAGERFEAINAAYSLAKGQVQELDLFTATNGDGKVMHGFLSLEWAFIADMDIKSERYRVFGDMRFFIATALQIFGFGQTNFPGQLRYLVSKDDEQQPAKYHDTFSDAETTSKPTCVCLDKDGEESEKWQEMDGPFYMFWSMNVSHAAADAHIAPPADISDGYFHMMLVSGESYSRLGLAKLMMGIEDGSHIDVDRVQLIRTRAFTVRASNANDLMCVDGELFPGPEVKIELHRALGRVLTLPRKNKE</sequence>
<feature type="compositionally biased region" description="Low complexity" evidence="3">
    <location>
        <begin position="123"/>
        <end position="133"/>
    </location>
</feature>
<dbReference type="Proteomes" id="UP000237271">
    <property type="component" value="Unassembled WGS sequence"/>
</dbReference>
<dbReference type="EMBL" id="NCKW01011193">
    <property type="protein sequence ID" value="POM64101.1"/>
    <property type="molecule type" value="Genomic_DNA"/>
</dbReference>
<feature type="compositionally biased region" description="Basic residues" evidence="3">
    <location>
        <begin position="109"/>
        <end position="122"/>
    </location>
</feature>
<keyword evidence="5" id="KW-0808">Transferase</keyword>
<dbReference type="Gene3D" id="3.40.50.10330">
    <property type="entry name" value="Probable inorganic polyphosphate/atp-NAD kinase, domain 1"/>
    <property type="match status" value="1"/>
</dbReference>
<organism evidence="5 6">
    <name type="scientific">Phytophthora palmivora</name>
    <dbReference type="NCBI Taxonomy" id="4796"/>
    <lineage>
        <taxon>Eukaryota</taxon>
        <taxon>Sar</taxon>
        <taxon>Stramenopiles</taxon>
        <taxon>Oomycota</taxon>
        <taxon>Peronosporomycetes</taxon>
        <taxon>Peronosporales</taxon>
        <taxon>Peronosporaceae</taxon>
        <taxon>Phytophthora</taxon>
    </lineage>
</organism>
<feature type="compositionally biased region" description="Polar residues" evidence="3">
    <location>
        <begin position="52"/>
        <end position="64"/>
    </location>
</feature>
<feature type="region of interest" description="Disordered" evidence="3">
    <location>
        <begin position="667"/>
        <end position="694"/>
    </location>
</feature>
<dbReference type="SMART" id="SM00046">
    <property type="entry name" value="DAGKc"/>
    <property type="match status" value="1"/>
</dbReference>
<dbReference type="SUPFAM" id="SSF111331">
    <property type="entry name" value="NAD kinase/diacylglycerol kinase-like"/>
    <property type="match status" value="1"/>
</dbReference>
<dbReference type="InterPro" id="IPR026581">
    <property type="entry name" value="TCP10L/CENPJ"/>
</dbReference>
<dbReference type="Pfam" id="PF19279">
    <property type="entry name" value="YegS_C"/>
    <property type="match status" value="1"/>
</dbReference>
<keyword evidence="5" id="KW-0418">Kinase</keyword>
<dbReference type="InterPro" id="IPR009852">
    <property type="entry name" value="CENPJ_C_dom"/>
</dbReference>
<keyword evidence="2" id="KW-0175">Coiled coil</keyword>
<dbReference type="Pfam" id="PF00781">
    <property type="entry name" value="DAGK_cat"/>
    <property type="match status" value="1"/>
</dbReference>